<accession>A0ABV1KBB8</accession>
<dbReference type="Proteomes" id="UP001494902">
    <property type="component" value="Unassembled WGS sequence"/>
</dbReference>
<keyword evidence="4" id="KW-0949">S-adenosyl-L-methionine</keyword>
<dbReference type="InterPro" id="IPR017985">
    <property type="entry name" value="MeTrfase_CN4_CS"/>
</dbReference>
<dbReference type="InterPro" id="IPR001091">
    <property type="entry name" value="RM_Methyltransferase"/>
</dbReference>
<evidence type="ECO:0000256" key="2">
    <source>
        <dbReference type="ARBA" id="ARBA00022603"/>
    </source>
</evidence>
<sequence length="360" mass="39586">MNDHQHDQPFTELPRRQILIGDARSQLQRLPGDSIDCVVTSPPYFGLRDYGHPEQLGSEPDIQAWVKNLVAVAGELRRVLRPDGTVWLNVGDGFSRHPREGTTKKGLLLGPQRLALALQDDGWLVRNYIIWAKRNPMPSSMTDRLTCGHETVLLLTKRPHYYFDLDAIRVPATTSAVPPNRASTAARPHYPPMDAVPHHGRSPRVDLNRGLASLKAAGLQHHPLGRNPGDVWQFSTASYRGAHFAVFPADLARRPVLAGTPERRCTSCATPWRRAPQRRGTRLLAVGPLRPVCTCRSPWQPGVVLDPFMGTGTVATVAEAADRDWLGIELNPTYGALAWSRIAAARGQPRNGADASGPIA</sequence>
<evidence type="ECO:0000256" key="4">
    <source>
        <dbReference type="ARBA" id="ARBA00022691"/>
    </source>
</evidence>
<gene>
    <name evidence="11" type="ORF">WIS52_14985</name>
</gene>
<evidence type="ECO:0000256" key="9">
    <source>
        <dbReference type="SAM" id="MobiDB-lite"/>
    </source>
</evidence>
<dbReference type="PRINTS" id="PR00508">
    <property type="entry name" value="S21N4MTFRASE"/>
</dbReference>
<name>A0ABV1KBB8_9PSEU</name>
<comment type="caution">
    <text evidence="11">The sequence shown here is derived from an EMBL/GenBank/DDBJ whole genome shotgun (WGS) entry which is preliminary data.</text>
</comment>
<dbReference type="Pfam" id="PF01555">
    <property type="entry name" value="N6_N4_Mtase"/>
    <property type="match status" value="1"/>
</dbReference>
<dbReference type="Gene3D" id="3.40.50.150">
    <property type="entry name" value="Vaccinia Virus protein VP39"/>
    <property type="match status" value="1"/>
</dbReference>
<dbReference type="SUPFAM" id="SSF53335">
    <property type="entry name" value="S-adenosyl-L-methionine-dependent methyltransferases"/>
    <property type="match status" value="1"/>
</dbReference>
<protein>
    <recommendedName>
        <fullName evidence="8">Methyltransferase</fullName>
        <ecNumber evidence="8">2.1.1.-</ecNumber>
    </recommendedName>
</protein>
<proteinExistence type="inferred from homology"/>
<dbReference type="PROSITE" id="PS00093">
    <property type="entry name" value="N4_MTASE"/>
    <property type="match status" value="1"/>
</dbReference>
<evidence type="ECO:0000256" key="8">
    <source>
        <dbReference type="RuleBase" id="RU362026"/>
    </source>
</evidence>
<keyword evidence="6" id="KW-0238">DNA-binding</keyword>
<reference evidence="11 12" key="1">
    <citation type="submission" date="2024-03" db="EMBL/GenBank/DDBJ databases">
        <title>Draft genome sequence of Pseudonocardia nematodicida JCM 31783.</title>
        <authorList>
            <person name="Butdee W."/>
            <person name="Duangmal K."/>
        </authorList>
    </citation>
    <scope>NUCLEOTIDE SEQUENCE [LARGE SCALE GENOMIC DNA]</scope>
    <source>
        <strain evidence="11 12">JCM 31783</strain>
    </source>
</reference>
<feature type="region of interest" description="Disordered" evidence="9">
    <location>
        <begin position="176"/>
        <end position="195"/>
    </location>
</feature>
<comment type="similarity">
    <text evidence="1">Belongs to the N(4)/N(6)-methyltransferase family. N(4) subfamily.</text>
</comment>
<evidence type="ECO:0000313" key="12">
    <source>
        <dbReference type="Proteomes" id="UP001494902"/>
    </source>
</evidence>
<evidence type="ECO:0000256" key="6">
    <source>
        <dbReference type="ARBA" id="ARBA00023125"/>
    </source>
</evidence>
<evidence type="ECO:0000256" key="3">
    <source>
        <dbReference type="ARBA" id="ARBA00022679"/>
    </source>
</evidence>
<evidence type="ECO:0000256" key="1">
    <source>
        <dbReference type="ARBA" id="ARBA00010203"/>
    </source>
</evidence>
<evidence type="ECO:0000256" key="5">
    <source>
        <dbReference type="ARBA" id="ARBA00022747"/>
    </source>
</evidence>
<dbReference type="EMBL" id="JBEDNQ010000005">
    <property type="protein sequence ID" value="MEQ3551777.1"/>
    <property type="molecule type" value="Genomic_DNA"/>
</dbReference>
<organism evidence="11 12">
    <name type="scientific">Pseudonocardia nematodicida</name>
    <dbReference type="NCBI Taxonomy" id="1206997"/>
    <lineage>
        <taxon>Bacteria</taxon>
        <taxon>Bacillati</taxon>
        <taxon>Actinomycetota</taxon>
        <taxon>Actinomycetes</taxon>
        <taxon>Pseudonocardiales</taxon>
        <taxon>Pseudonocardiaceae</taxon>
        <taxon>Pseudonocardia</taxon>
    </lineage>
</organism>
<keyword evidence="2" id="KW-0489">Methyltransferase</keyword>
<keyword evidence="12" id="KW-1185">Reference proteome</keyword>
<dbReference type="InterPro" id="IPR029063">
    <property type="entry name" value="SAM-dependent_MTases_sf"/>
</dbReference>
<dbReference type="EC" id="2.1.1.-" evidence="8"/>
<evidence type="ECO:0000313" key="11">
    <source>
        <dbReference type="EMBL" id="MEQ3551777.1"/>
    </source>
</evidence>
<keyword evidence="5" id="KW-0680">Restriction system</keyword>
<dbReference type="InterPro" id="IPR002941">
    <property type="entry name" value="DNA_methylase_N4/N6"/>
</dbReference>
<evidence type="ECO:0000259" key="10">
    <source>
        <dbReference type="Pfam" id="PF01555"/>
    </source>
</evidence>
<keyword evidence="3" id="KW-0808">Transferase</keyword>
<evidence type="ECO:0000256" key="7">
    <source>
        <dbReference type="ARBA" id="ARBA00049120"/>
    </source>
</evidence>
<comment type="catalytic activity">
    <reaction evidence="7">
        <text>a 2'-deoxycytidine in DNA + S-adenosyl-L-methionine = an N(4)-methyl-2'-deoxycytidine in DNA + S-adenosyl-L-homocysteine + H(+)</text>
        <dbReference type="Rhea" id="RHEA:16857"/>
        <dbReference type="Rhea" id="RHEA-COMP:11369"/>
        <dbReference type="Rhea" id="RHEA-COMP:13674"/>
        <dbReference type="ChEBI" id="CHEBI:15378"/>
        <dbReference type="ChEBI" id="CHEBI:57856"/>
        <dbReference type="ChEBI" id="CHEBI:59789"/>
        <dbReference type="ChEBI" id="CHEBI:85452"/>
        <dbReference type="ChEBI" id="CHEBI:137933"/>
        <dbReference type="EC" id="2.1.1.113"/>
    </reaction>
</comment>
<dbReference type="RefSeq" id="WP_349298847.1">
    <property type="nucleotide sequence ID" value="NZ_JBEDNQ010000005.1"/>
</dbReference>
<feature type="domain" description="DNA methylase N-4/N-6" evidence="10">
    <location>
        <begin position="35"/>
        <end position="335"/>
    </location>
</feature>